<evidence type="ECO:0000313" key="2">
    <source>
        <dbReference type="EMBL" id="KAB4478908.1"/>
    </source>
</evidence>
<evidence type="ECO:0000313" key="1">
    <source>
        <dbReference type="EMBL" id="KAB4451024.1"/>
    </source>
</evidence>
<reference evidence="5 6" key="2">
    <citation type="journal article" date="2019" name="Nat. Med.">
        <title>A library of human gut bacterial isolates paired with longitudinal multiomics data enables mechanistic microbiome research.</title>
        <authorList>
            <person name="Poyet M."/>
            <person name="Groussin M."/>
            <person name="Gibbons S.M."/>
            <person name="Avila-Pacheco J."/>
            <person name="Jiang X."/>
            <person name="Kearney S.M."/>
            <person name="Perrotta A.R."/>
            <person name="Berdy B."/>
            <person name="Zhao S."/>
            <person name="Lieberman T.D."/>
            <person name="Swanson P.K."/>
            <person name="Smith M."/>
            <person name="Roesemann S."/>
            <person name="Alexander J.E."/>
            <person name="Rich S.A."/>
            <person name="Livny J."/>
            <person name="Vlamakis H."/>
            <person name="Clish C."/>
            <person name="Bullock K."/>
            <person name="Deik A."/>
            <person name="Scott J."/>
            <person name="Pierce K.A."/>
            <person name="Xavier R.J."/>
            <person name="Alm E.J."/>
        </authorList>
    </citation>
    <scope>NUCLEOTIDE SEQUENCE [LARGE SCALE GENOMIC DNA]</scope>
    <source>
        <strain evidence="2 5">BIOML-A162</strain>
        <strain evidence="1 6">BIOML-A165</strain>
    </source>
</reference>
<accession>A0A415M017</accession>
<organism evidence="3 4">
    <name type="scientific">Bacteroides thetaiotaomicron</name>
    <dbReference type="NCBI Taxonomy" id="818"/>
    <lineage>
        <taxon>Bacteria</taxon>
        <taxon>Pseudomonadati</taxon>
        <taxon>Bacteroidota</taxon>
        <taxon>Bacteroidia</taxon>
        <taxon>Bacteroidales</taxon>
        <taxon>Bacteroidaceae</taxon>
        <taxon>Bacteroides</taxon>
    </lineage>
</organism>
<dbReference type="Proteomes" id="UP000436858">
    <property type="component" value="Unassembled WGS sequence"/>
</dbReference>
<evidence type="ECO:0000313" key="5">
    <source>
        <dbReference type="Proteomes" id="UP000436858"/>
    </source>
</evidence>
<dbReference type="Proteomes" id="UP000283616">
    <property type="component" value="Unassembled WGS sequence"/>
</dbReference>
<evidence type="ECO:0000313" key="3">
    <source>
        <dbReference type="EMBL" id="RHL58495.1"/>
    </source>
</evidence>
<dbReference type="Proteomes" id="UP000460317">
    <property type="component" value="Unassembled WGS sequence"/>
</dbReference>
<evidence type="ECO:0000313" key="6">
    <source>
        <dbReference type="Proteomes" id="UP000460317"/>
    </source>
</evidence>
<name>A0A415M017_BACT4</name>
<reference evidence="3 4" key="1">
    <citation type="submission" date="2018-08" db="EMBL/GenBank/DDBJ databases">
        <title>A genome reference for cultivated species of the human gut microbiota.</title>
        <authorList>
            <person name="Zou Y."/>
            <person name="Xue W."/>
            <person name="Luo G."/>
        </authorList>
    </citation>
    <scope>NUCLEOTIDE SEQUENCE [LARGE SCALE GENOMIC DNA]</scope>
    <source>
        <strain evidence="3 4">AF37-12</strain>
    </source>
</reference>
<protein>
    <submittedName>
        <fullName evidence="3">Uncharacterized protein</fullName>
    </submittedName>
</protein>
<gene>
    <name evidence="3" type="ORF">DW011_12600</name>
    <name evidence="2" type="ORF">GAN91_19080</name>
    <name evidence="1" type="ORF">GAN93_14970</name>
</gene>
<comment type="caution">
    <text evidence="3">The sequence shown here is derived from an EMBL/GenBank/DDBJ whole genome shotgun (WGS) entry which is preliminary data.</text>
</comment>
<sequence>MWGWGKKRKGTDAVVVSLSTHRCWLDPIKNSDKQQTSMPILYIGILYNN</sequence>
<proteinExistence type="predicted"/>
<dbReference type="EMBL" id="WCRY01000020">
    <property type="protein sequence ID" value="KAB4478908.1"/>
    <property type="molecule type" value="Genomic_DNA"/>
</dbReference>
<evidence type="ECO:0000313" key="4">
    <source>
        <dbReference type="Proteomes" id="UP000283616"/>
    </source>
</evidence>
<dbReference type="AlphaFoldDB" id="A0A415M017"/>
<dbReference type="EMBL" id="WCSB01000013">
    <property type="protein sequence ID" value="KAB4451024.1"/>
    <property type="molecule type" value="Genomic_DNA"/>
</dbReference>
<dbReference type="EMBL" id="QROV01000013">
    <property type="protein sequence ID" value="RHL58495.1"/>
    <property type="molecule type" value="Genomic_DNA"/>
</dbReference>